<evidence type="ECO:0000256" key="6">
    <source>
        <dbReference type="ARBA" id="ARBA00023136"/>
    </source>
</evidence>
<keyword evidence="3 8" id="KW-1134">Transmembrane beta strand</keyword>
<dbReference type="EMBL" id="CP034759">
    <property type="protein sequence ID" value="QBG37450.1"/>
    <property type="molecule type" value="Genomic_DNA"/>
</dbReference>
<comment type="similarity">
    <text evidence="8 9">Belongs to the TonB-dependent receptor family.</text>
</comment>
<keyword evidence="4 8" id="KW-0812">Transmembrane</keyword>
<dbReference type="Gene3D" id="2.40.170.20">
    <property type="entry name" value="TonB-dependent receptor, beta-barrel domain"/>
    <property type="match status" value="1"/>
</dbReference>
<evidence type="ECO:0000256" key="4">
    <source>
        <dbReference type="ARBA" id="ARBA00022692"/>
    </source>
</evidence>
<dbReference type="AlphaFoldDB" id="A0A4V0ZGI8"/>
<dbReference type="KEGG" id="lsd:EMK97_17770"/>
<evidence type="ECO:0000256" key="2">
    <source>
        <dbReference type="ARBA" id="ARBA00022448"/>
    </source>
</evidence>
<evidence type="ECO:0000259" key="12">
    <source>
        <dbReference type="Pfam" id="PF07715"/>
    </source>
</evidence>
<feature type="domain" description="TonB-dependent receptor plug" evidence="12">
    <location>
        <begin position="54"/>
        <end position="167"/>
    </location>
</feature>
<dbReference type="InterPro" id="IPR039426">
    <property type="entry name" value="TonB-dep_rcpt-like"/>
</dbReference>
<dbReference type="InterPro" id="IPR036942">
    <property type="entry name" value="Beta-barrel_TonB_sf"/>
</dbReference>
<dbReference type="Gene3D" id="2.170.130.10">
    <property type="entry name" value="TonB-dependent receptor, plug domain"/>
    <property type="match status" value="1"/>
</dbReference>
<gene>
    <name evidence="13" type="ORF">EMK97_17770</name>
</gene>
<keyword evidence="5 9" id="KW-0798">TonB box</keyword>
<feature type="chain" id="PRO_5020610951" evidence="10">
    <location>
        <begin position="32"/>
        <end position="873"/>
    </location>
</feature>
<keyword evidence="10" id="KW-0732">Signal</keyword>
<keyword evidence="13" id="KW-0675">Receptor</keyword>
<dbReference type="OrthoDB" id="176248at2"/>
<evidence type="ECO:0000313" key="14">
    <source>
        <dbReference type="Proteomes" id="UP000290244"/>
    </source>
</evidence>
<dbReference type="Pfam" id="PF00593">
    <property type="entry name" value="TonB_dep_Rec_b-barrel"/>
    <property type="match status" value="1"/>
</dbReference>
<evidence type="ECO:0000256" key="3">
    <source>
        <dbReference type="ARBA" id="ARBA00022452"/>
    </source>
</evidence>
<evidence type="ECO:0000256" key="1">
    <source>
        <dbReference type="ARBA" id="ARBA00004571"/>
    </source>
</evidence>
<dbReference type="GO" id="GO:0009279">
    <property type="term" value="C:cell outer membrane"/>
    <property type="evidence" value="ECO:0007669"/>
    <property type="project" value="UniProtKB-SubCell"/>
</dbReference>
<reference evidence="13 14" key="1">
    <citation type="submission" date="2018-12" db="EMBL/GenBank/DDBJ databases">
        <title>Complete genome of Litorilituus sediminis.</title>
        <authorList>
            <person name="Liu A."/>
            <person name="Rong J."/>
        </authorList>
    </citation>
    <scope>NUCLEOTIDE SEQUENCE [LARGE SCALE GENOMIC DNA]</scope>
    <source>
        <strain evidence="13 14">JCM 17549</strain>
    </source>
</reference>
<evidence type="ECO:0000256" key="9">
    <source>
        <dbReference type="RuleBase" id="RU003357"/>
    </source>
</evidence>
<keyword evidence="2 8" id="KW-0813">Transport</keyword>
<dbReference type="Pfam" id="PF07715">
    <property type="entry name" value="Plug"/>
    <property type="match status" value="1"/>
</dbReference>
<dbReference type="InterPro" id="IPR012910">
    <property type="entry name" value="Plug_dom"/>
</dbReference>
<feature type="domain" description="TonB-dependent receptor-like beta-barrel" evidence="11">
    <location>
        <begin position="342"/>
        <end position="835"/>
    </location>
</feature>
<organism evidence="13 14">
    <name type="scientific">Litorilituus sediminis</name>
    <dbReference type="NCBI Taxonomy" id="718192"/>
    <lineage>
        <taxon>Bacteria</taxon>
        <taxon>Pseudomonadati</taxon>
        <taxon>Pseudomonadota</taxon>
        <taxon>Gammaproteobacteria</taxon>
        <taxon>Alteromonadales</taxon>
        <taxon>Colwelliaceae</taxon>
        <taxon>Litorilituus</taxon>
    </lineage>
</organism>
<protein>
    <submittedName>
        <fullName evidence="13">TonB-dependent receptor</fullName>
    </submittedName>
</protein>
<dbReference type="PROSITE" id="PS52016">
    <property type="entry name" value="TONB_DEPENDENT_REC_3"/>
    <property type="match status" value="1"/>
</dbReference>
<proteinExistence type="inferred from homology"/>
<dbReference type="PANTHER" id="PTHR47234:SF2">
    <property type="entry name" value="TONB-DEPENDENT RECEPTOR"/>
    <property type="match status" value="1"/>
</dbReference>
<evidence type="ECO:0000256" key="5">
    <source>
        <dbReference type="ARBA" id="ARBA00023077"/>
    </source>
</evidence>
<dbReference type="SUPFAM" id="SSF56935">
    <property type="entry name" value="Porins"/>
    <property type="match status" value="1"/>
</dbReference>
<comment type="subcellular location">
    <subcellularLocation>
        <location evidence="1 8">Cell outer membrane</location>
        <topology evidence="1 8">Multi-pass membrane protein</topology>
    </subcellularLocation>
</comment>
<name>A0A4V0ZGI8_9GAMM</name>
<dbReference type="RefSeq" id="WP_130604113.1">
    <property type="nucleotide sequence ID" value="NZ_CP034759.1"/>
</dbReference>
<evidence type="ECO:0000313" key="13">
    <source>
        <dbReference type="EMBL" id="QBG37450.1"/>
    </source>
</evidence>
<keyword evidence="6 8" id="KW-0472">Membrane</keyword>
<evidence type="ECO:0000256" key="7">
    <source>
        <dbReference type="ARBA" id="ARBA00023237"/>
    </source>
</evidence>
<keyword evidence="14" id="KW-1185">Reference proteome</keyword>
<evidence type="ECO:0000256" key="10">
    <source>
        <dbReference type="SAM" id="SignalP"/>
    </source>
</evidence>
<accession>A0A4V0ZGI8</accession>
<evidence type="ECO:0000256" key="8">
    <source>
        <dbReference type="PROSITE-ProRule" id="PRU01360"/>
    </source>
</evidence>
<sequence length="873" mass="94791">MYNNSKVAKAIRLAMMFGAGAAATISAPAFSADEGAEDVERIQVTGSRIKRTDMEQSSPVQVITGEEMVNLGRISVADALRSSTANSFGSVVPSSGGSWQSQATVDLLGLGASRTLVLLDGKRLPGSPTMGGSSVNINQIPMAIVERIEILKGGASAVYGSDAISGVVNIILKKNYEGLEINANQTFADDEGGESSDFSFVTGISSDKGNITFAYEHQEQDPIFDRDRPYTAPSWVDTDGDGAYDQTVGVSQYGASIKNPNTGLWEASPECDNLAANVPGFVGVIESSAASENRYCGFAYAGVSANQASTNRDSIFVNGTYEISENVEFFARAIFTHNESFGRYAPPAAPWLGGVPANSTHNPYDEPASGKFRWYEIGNRDGNVSDYSQDYIAGLTGTLGDMFDYEVYYHHNTTDNKSVGEFYLSYSGLFYNIYAGIPLDEGVDNMKATTLTQDYNRFDQFYAGVGFELGDLGAGAIGHYFGFETFDIKYASIVDAQSEAGLIGGSSGNSAGKSRDIKAVFYETIIPVVDGLELEFAIRYDDYSDFGSEVSPKLAATYRPVDDLMIRASWGKGFRAPSLQQLSQADSYAADYATDYVGCASVGVPASECTEEQYDTTRQANPNLDAETSTFINLGVVWDWEGLNLTADYFDVEIEDAIRFVPIQDLVNGEYAGAENPDPSLLSIDRETNGFESPIFRTSTINGPGLDVSGLNVNVNYFLETNGAGSIRFNSETTYFIEWNQDNYAGGPMQDKSGWELQPEYRTQFTTTYLIGDHSIAWNIDYIPSTSGFESPDPENPASGILVTNGKNDSFMTHNLTYTYDAGAWGRYRLGVRNLTDEDPILNSTGEYADGYDYLYSAGHMGRMYSIGGTWTF</sequence>
<keyword evidence="7 8" id="KW-0998">Cell outer membrane</keyword>
<feature type="signal peptide" evidence="10">
    <location>
        <begin position="1"/>
        <end position="31"/>
    </location>
</feature>
<dbReference type="InterPro" id="IPR000531">
    <property type="entry name" value="Beta-barrel_TonB"/>
</dbReference>
<evidence type="ECO:0000259" key="11">
    <source>
        <dbReference type="Pfam" id="PF00593"/>
    </source>
</evidence>
<dbReference type="InterPro" id="IPR037066">
    <property type="entry name" value="Plug_dom_sf"/>
</dbReference>
<dbReference type="Proteomes" id="UP000290244">
    <property type="component" value="Chromosome"/>
</dbReference>
<dbReference type="PANTHER" id="PTHR47234">
    <property type="match status" value="1"/>
</dbReference>